<keyword evidence="6" id="KW-0966">Cell projection</keyword>
<dbReference type="InterPro" id="IPR001624">
    <property type="entry name" value="FliE"/>
</dbReference>
<evidence type="ECO:0000256" key="5">
    <source>
        <dbReference type="HAMAP-Rule" id="MF_00724"/>
    </source>
</evidence>
<keyword evidence="6" id="KW-0282">Flagellum</keyword>
<name>A0ABV8QNA4_9GAMM</name>
<keyword evidence="4 5" id="KW-0975">Bacterial flagellum</keyword>
<keyword evidence="6" id="KW-0969">Cilium</keyword>
<protein>
    <recommendedName>
        <fullName evidence="3 5">Flagellar hook-basal body complex protein FliE</fullName>
    </recommendedName>
</protein>
<dbReference type="EMBL" id="JBHSDI010000058">
    <property type="protein sequence ID" value="MFC4260509.1"/>
    <property type="molecule type" value="Genomic_DNA"/>
</dbReference>
<evidence type="ECO:0000256" key="4">
    <source>
        <dbReference type="ARBA" id="ARBA00023143"/>
    </source>
</evidence>
<dbReference type="Pfam" id="PF02049">
    <property type="entry name" value="FliE"/>
    <property type="match status" value="1"/>
</dbReference>
<gene>
    <name evidence="5 6" type="primary">fliE</name>
    <name evidence="6" type="ORF">ACFOZ5_15935</name>
</gene>
<accession>A0ABV8QNA4</accession>
<organism evidence="6 7">
    <name type="scientific">Marinobacter lacisalsi</name>
    <dbReference type="NCBI Taxonomy" id="475979"/>
    <lineage>
        <taxon>Bacteria</taxon>
        <taxon>Pseudomonadati</taxon>
        <taxon>Pseudomonadota</taxon>
        <taxon>Gammaproteobacteria</taxon>
        <taxon>Pseudomonadales</taxon>
        <taxon>Marinobacteraceae</taxon>
        <taxon>Marinobacter</taxon>
    </lineage>
</organism>
<evidence type="ECO:0000313" key="7">
    <source>
        <dbReference type="Proteomes" id="UP001595798"/>
    </source>
</evidence>
<dbReference type="HAMAP" id="MF_00724">
    <property type="entry name" value="FliE"/>
    <property type="match status" value="1"/>
</dbReference>
<dbReference type="RefSeq" id="WP_379889097.1">
    <property type="nucleotide sequence ID" value="NZ_JBHSDI010000058.1"/>
</dbReference>
<dbReference type="NCBIfam" id="TIGR00205">
    <property type="entry name" value="fliE"/>
    <property type="match status" value="1"/>
</dbReference>
<keyword evidence="7" id="KW-1185">Reference proteome</keyword>
<dbReference type="Proteomes" id="UP001595798">
    <property type="component" value="Unassembled WGS sequence"/>
</dbReference>
<reference evidence="7" key="1">
    <citation type="journal article" date="2019" name="Int. J. Syst. Evol. Microbiol.">
        <title>The Global Catalogue of Microorganisms (GCM) 10K type strain sequencing project: providing services to taxonomists for standard genome sequencing and annotation.</title>
        <authorList>
            <consortium name="The Broad Institute Genomics Platform"/>
            <consortium name="The Broad Institute Genome Sequencing Center for Infectious Disease"/>
            <person name="Wu L."/>
            <person name="Ma J."/>
        </authorList>
    </citation>
    <scope>NUCLEOTIDE SEQUENCE [LARGE SCALE GENOMIC DNA]</scope>
    <source>
        <strain evidence="7">CECT 7297</strain>
    </source>
</reference>
<evidence type="ECO:0000256" key="3">
    <source>
        <dbReference type="ARBA" id="ARBA00018024"/>
    </source>
</evidence>
<evidence type="ECO:0000256" key="2">
    <source>
        <dbReference type="ARBA" id="ARBA00009272"/>
    </source>
</evidence>
<evidence type="ECO:0000256" key="1">
    <source>
        <dbReference type="ARBA" id="ARBA00004117"/>
    </source>
</evidence>
<comment type="similarity">
    <text evidence="2 5">Belongs to the FliE family.</text>
</comment>
<dbReference type="PRINTS" id="PR01006">
    <property type="entry name" value="FLGHOOKFLIE"/>
</dbReference>
<sequence length="120" mass="13423">MVQRADINSVLSEMRNMRAQMNQRMDNDLAIKGQVDKPSGPEKVRETPGFGDMLSQAVDKVNDLQSTTGEMRTAYEQGDPNVDITQVMIASQKSSVAFEGLSQVRNRVVRAYEDIMNMPI</sequence>
<proteinExistence type="inferred from homology"/>
<comment type="subcellular location">
    <subcellularLocation>
        <location evidence="1 5">Bacterial flagellum basal body</location>
    </subcellularLocation>
</comment>
<comment type="caution">
    <text evidence="6">The sequence shown here is derived from an EMBL/GenBank/DDBJ whole genome shotgun (WGS) entry which is preliminary data.</text>
</comment>
<evidence type="ECO:0000313" key="6">
    <source>
        <dbReference type="EMBL" id="MFC4260509.1"/>
    </source>
</evidence>
<dbReference type="PANTHER" id="PTHR34653:SF1">
    <property type="entry name" value="FLAGELLAR HOOK-BASAL BODY COMPLEX PROTEIN FLIE"/>
    <property type="match status" value="1"/>
</dbReference>
<dbReference type="PANTHER" id="PTHR34653">
    <property type="match status" value="1"/>
</dbReference>